<sequence length="213" mass="23792">MSSNQAAATLACLDRPVWSCGRRIEGARAATCICISSAAIRAVRWVTLQQAEPKSARLVSSSVRRGGETFKARLGRTARLPTSPTERGARPNRRLLHAVHRLLLVARRRETVESSRSRRGDACRLQGKFRFREQVLGFWGHVQGLTLLDRASFSAEPGRRMLVQRDVVAALDPRMRGRHGLGLLVCCPLMPSPPRQARRPKPALCPRRTMHYA</sequence>
<feature type="non-terminal residue" evidence="1">
    <location>
        <position position="213"/>
    </location>
</feature>
<protein>
    <submittedName>
        <fullName evidence="1">Uncharacterized protein</fullName>
    </submittedName>
</protein>
<keyword evidence="2" id="KW-1185">Reference proteome</keyword>
<dbReference type="EMBL" id="LFRF01000001">
    <property type="protein sequence ID" value="KND94855.1"/>
    <property type="molecule type" value="Genomic_DNA"/>
</dbReference>
<accession>A0A0L0NMA9</accession>
<proteinExistence type="predicted"/>
<organism evidence="1 2">
    <name type="scientific">Tolypocladium ophioglossoides (strain CBS 100239)</name>
    <name type="common">Snaketongue truffleclub</name>
    <name type="synonym">Elaphocordyceps ophioglossoides</name>
    <dbReference type="NCBI Taxonomy" id="1163406"/>
    <lineage>
        <taxon>Eukaryota</taxon>
        <taxon>Fungi</taxon>
        <taxon>Dikarya</taxon>
        <taxon>Ascomycota</taxon>
        <taxon>Pezizomycotina</taxon>
        <taxon>Sordariomycetes</taxon>
        <taxon>Hypocreomycetidae</taxon>
        <taxon>Hypocreales</taxon>
        <taxon>Ophiocordycipitaceae</taxon>
        <taxon>Tolypocladium</taxon>
    </lineage>
</organism>
<gene>
    <name evidence="1" type="ORF">TOPH_00276</name>
</gene>
<evidence type="ECO:0000313" key="1">
    <source>
        <dbReference type="EMBL" id="KND94855.1"/>
    </source>
</evidence>
<reference evidence="1 2" key="1">
    <citation type="journal article" date="2015" name="BMC Genomics">
        <title>The genome of the truffle-parasite Tolypocladium ophioglossoides and the evolution of antifungal peptaibiotics.</title>
        <authorList>
            <person name="Quandt C.A."/>
            <person name="Bushley K.E."/>
            <person name="Spatafora J.W."/>
        </authorList>
    </citation>
    <scope>NUCLEOTIDE SEQUENCE [LARGE SCALE GENOMIC DNA]</scope>
    <source>
        <strain evidence="1 2">CBS 100239</strain>
    </source>
</reference>
<evidence type="ECO:0000313" key="2">
    <source>
        <dbReference type="Proteomes" id="UP000036947"/>
    </source>
</evidence>
<name>A0A0L0NMA9_TOLOC</name>
<comment type="caution">
    <text evidence="1">The sequence shown here is derived from an EMBL/GenBank/DDBJ whole genome shotgun (WGS) entry which is preliminary data.</text>
</comment>
<dbReference type="Proteomes" id="UP000036947">
    <property type="component" value="Unassembled WGS sequence"/>
</dbReference>
<dbReference type="AlphaFoldDB" id="A0A0L0NMA9"/>